<dbReference type="Proteomes" id="UP000276254">
    <property type="component" value="Plasmid unnamed1"/>
</dbReference>
<dbReference type="EMBL" id="CP032828">
    <property type="protein sequence ID" value="AYJ85152.1"/>
    <property type="molecule type" value="Genomic_DNA"/>
</dbReference>
<dbReference type="KEGG" id="spha:D3Y57_03740"/>
<dbReference type="RefSeq" id="WP_121151459.1">
    <property type="nucleotide sequence ID" value="NZ_CP032828.1"/>
</dbReference>
<dbReference type="InterPro" id="IPR029068">
    <property type="entry name" value="Glyas_Bleomycin-R_OHBP_Dase"/>
</dbReference>
<sequence>MIRKLHHVAYRCRDAGRTADFYTKALGLKFTMAMSEARVPTTGEPCPYMHIFFQMADGSHIAFFDLPEQSPMELDPNTPPWVQHIALEMDNAEELDQAVVRLKEYGVDVIGPIDHHIFQSVYFHDPDGHRLELTYRTETPKAMKELGDLAIPMLQEWSESKQVSDKAAWVHKSLHT</sequence>
<dbReference type="SUPFAM" id="SSF54593">
    <property type="entry name" value="Glyoxalase/Bleomycin resistance protein/Dihydroxybiphenyl dioxygenase"/>
    <property type="match status" value="1"/>
</dbReference>
<proteinExistence type="predicted"/>
<dbReference type="Gene3D" id="3.10.180.10">
    <property type="entry name" value="2,3-Dihydroxybiphenyl 1,2-Dioxygenase, domain 1"/>
    <property type="match status" value="1"/>
</dbReference>
<dbReference type="InterPro" id="IPR004360">
    <property type="entry name" value="Glyas_Fos-R_dOase_dom"/>
</dbReference>
<dbReference type="InterPro" id="IPR037523">
    <property type="entry name" value="VOC_core"/>
</dbReference>
<evidence type="ECO:0000313" key="2">
    <source>
        <dbReference type="EMBL" id="AYJ85152.1"/>
    </source>
</evidence>
<dbReference type="Pfam" id="PF00903">
    <property type="entry name" value="Glyoxalase"/>
    <property type="match status" value="1"/>
</dbReference>
<evidence type="ECO:0000259" key="1">
    <source>
        <dbReference type="PROSITE" id="PS51819"/>
    </source>
</evidence>
<organism evidence="2 3">
    <name type="scientific">Sphingomonas paeninsulae</name>
    <dbReference type="NCBI Taxonomy" id="2319844"/>
    <lineage>
        <taxon>Bacteria</taxon>
        <taxon>Pseudomonadati</taxon>
        <taxon>Pseudomonadota</taxon>
        <taxon>Alphaproteobacteria</taxon>
        <taxon>Sphingomonadales</taxon>
        <taxon>Sphingomonadaceae</taxon>
        <taxon>Sphingomonas</taxon>
    </lineage>
</organism>
<keyword evidence="2" id="KW-0614">Plasmid</keyword>
<accession>A0A494TCX2</accession>
<dbReference type="AlphaFoldDB" id="A0A494TCX2"/>
<dbReference type="PANTHER" id="PTHR21366">
    <property type="entry name" value="GLYOXALASE FAMILY PROTEIN"/>
    <property type="match status" value="1"/>
</dbReference>
<dbReference type="PANTHER" id="PTHR21366:SF30">
    <property type="entry name" value="BLL2330 PROTEIN"/>
    <property type="match status" value="1"/>
</dbReference>
<feature type="domain" description="VOC" evidence="1">
    <location>
        <begin position="4"/>
        <end position="136"/>
    </location>
</feature>
<name>A0A494TCX2_SPHPE</name>
<protein>
    <submittedName>
        <fullName evidence="2">VOC family protein</fullName>
    </submittedName>
</protein>
<geneLocation type="plasmid" evidence="2">
    <name>unnamed1</name>
</geneLocation>
<evidence type="ECO:0000313" key="3">
    <source>
        <dbReference type="Proteomes" id="UP000276254"/>
    </source>
</evidence>
<gene>
    <name evidence="2" type="ORF">D3Y57_03740</name>
</gene>
<keyword evidence="3" id="KW-1185">Reference proteome</keyword>
<dbReference type="PROSITE" id="PS51819">
    <property type="entry name" value="VOC"/>
    <property type="match status" value="1"/>
</dbReference>
<reference evidence="2 3" key="1">
    <citation type="submission" date="2018-09" db="EMBL/GenBank/DDBJ databases">
        <title>Sphingomonas peninsula sp. nov., isolated from fildes peninsula, Antarctic soil.</title>
        <authorList>
            <person name="Yingchao G."/>
        </authorList>
    </citation>
    <scope>NUCLEOTIDE SEQUENCE [LARGE SCALE GENOMIC DNA]</scope>
    <source>
        <strain evidence="2 3">YZ-8</strain>
        <plasmid evidence="2 3">unnamed1</plasmid>
    </source>
</reference>
<dbReference type="CDD" id="cd06587">
    <property type="entry name" value="VOC"/>
    <property type="match status" value="1"/>
</dbReference>
<dbReference type="InterPro" id="IPR050383">
    <property type="entry name" value="GlyoxalaseI/FosfomycinResist"/>
</dbReference>
<dbReference type="OrthoDB" id="9803142at2"/>